<keyword evidence="3" id="KW-1185">Reference proteome</keyword>
<reference evidence="2" key="1">
    <citation type="submission" date="2023-06" db="EMBL/GenBank/DDBJ databases">
        <title>Genomic analysis of the entomopathogenic nematode Steinernema hermaphroditum.</title>
        <authorList>
            <person name="Schwarz E.M."/>
            <person name="Heppert J.K."/>
            <person name="Baniya A."/>
            <person name="Schwartz H.T."/>
            <person name="Tan C.-H."/>
            <person name="Antoshechkin I."/>
            <person name="Sternberg P.W."/>
            <person name="Goodrich-Blair H."/>
            <person name="Dillman A.R."/>
        </authorList>
    </citation>
    <scope>NUCLEOTIDE SEQUENCE</scope>
    <source>
        <strain evidence="2">PS9179</strain>
        <tissue evidence="2">Whole animal</tissue>
    </source>
</reference>
<sequence>MSRQLLLILVALLSTSLAAKAATKNCDQPHLNYCSHNFLQFIGYNTTNYDLWKRYEPLYNFMMGKWTDVVGNAEGLVNICNGLEAFLGCLGPDNYALCTKTPYLVSMGTSLDEAYKIQGLLDQFTYQCGAGFFTALTENFQCLQRVEKHFNKTLQTCRQTFFVNVQRHPEGGCAEVQKLAYCYMMPFANAECRQSERADRWWACESQVAFAHPYNFCSFDCSDFFDYRNKNDAHQEWMKTHYKKTENGHMFKMGDSYEIKNGDLQVIEGEWIEEVNMI</sequence>
<dbReference type="EMBL" id="JAUCMV010000005">
    <property type="protein sequence ID" value="KAK0399489.1"/>
    <property type="molecule type" value="Genomic_DNA"/>
</dbReference>
<dbReference type="AlphaFoldDB" id="A0AA39H7H0"/>
<name>A0AA39H7H0_9BILA</name>
<comment type="caution">
    <text evidence="2">The sequence shown here is derived from an EMBL/GenBank/DDBJ whole genome shotgun (WGS) entry which is preliminary data.</text>
</comment>
<feature type="signal peptide" evidence="1">
    <location>
        <begin position="1"/>
        <end position="21"/>
    </location>
</feature>
<feature type="chain" id="PRO_5041308320" description="DUF19 domain-containing protein" evidence="1">
    <location>
        <begin position="22"/>
        <end position="278"/>
    </location>
</feature>
<proteinExistence type="predicted"/>
<protein>
    <recommendedName>
        <fullName evidence="4">DUF19 domain-containing protein</fullName>
    </recommendedName>
</protein>
<dbReference type="PANTHER" id="PTHR34311:SF5">
    <property type="entry name" value="SECRETED PROTEIN"/>
    <property type="match status" value="1"/>
</dbReference>
<gene>
    <name evidence="2" type="ORF">QR680_003072</name>
</gene>
<evidence type="ECO:0000313" key="3">
    <source>
        <dbReference type="Proteomes" id="UP001175271"/>
    </source>
</evidence>
<evidence type="ECO:0008006" key="4">
    <source>
        <dbReference type="Google" id="ProtNLM"/>
    </source>
</evidence>
<dbReference type="Proteomes" id="UP001175271">
    <property type="component" value="Unassembled WGS sequence"/>
</dbReference>
<evidence type="ECO:0000313" key="2">
    <source>
        <dbReference type="EMBL" id="KAK0399489.1"/>
    </source>
</evidence>
<keyword evidence="1" id="KW-0732">Signal</keyword>
<evidence type="ECO:0000256" key="1">
    <source>
        <dbReference type="SAM" id="SignalP"/>
    </source>
</evidence>
<accession>A0AA39H7H0</accession>
<dbReference type="PANTHER" id="PTHR34311">
    <property type="entry name" value="PROTEIN CBG21698-RELATED"/>
    <property type="match status" value="1"/>
</dbReference>
<organism evidence="2 3">
    <name type="scientific">Steinernema hermaphroditum</name>
    <dbReference type="NCBI Taxonomy" id="289476"/>
    <lineage>
        <taxon>Eukaryota</taxon>
        <taxon>Metazoa</taxon>
        <taxon>Ecdysozoa</taxon>
        <taxon>Nematoda</taxon>
        <taxon>Chromadorea</taxon>
        <taxon>Rhabditida</taxon>
        <taxon>Tylenchina</taxon>
        <taxon>Panagrolaimomorpha</taxon>
        <taxon>Strongyloidoidea</taxon>
        <taxon>Steinernematidae</taxon>
        <taxon>Steinernema</taxon>
    </lineage>
</organism>